<proteinExistence type="predicted"/>
<gene>
    <name evidence="2" type="ORF">JVT61DRAFT_2567</name>
</gene>
<accession>A0A8I3A1W7</accession>
<protein>
    <submittedName>
        <fullName evidence="2">Uncharacterized protein</fullName>
    </submittedName>
</protein>
<dbReference type="OrthoDB" id="3270336at2759"/>
<feature type="region of interest" description="Disordered" evidence="1">
    <location>
        <begin position="250"/>
        <end position="291"/>
    </location>
</feature>
<dbReference type="EMBL" id="JAGFBS010000126">
    <property type="protein sequence ID" value="KAG6369016.1"/>
    <property type="molecule type" value="Genomic_DNA"/>
</dbReference>
<name>A0A8I3A1W7_9AGAM</name>
<reference evidence="2" key="1">
    <citation type="submission" date="2021-03" db="EMBL/GenBank/DDBJ databases">
        <title>Evolutionary innovations through gain and loss of genes in the ectomycorrhizal Boletales.</title>
        <authorList>
            <person name="Wu G."/>
            <person name="Miyauchi S."/>
            <person name="Morin E."/>
            <person name="Yang Z.-L."/>
            <person name="Xu J."/>
            <person name="Martin F.M."/>
        </authorList>
    </citation>
    <scope>NUCLEOTIDE SEQUENCE</scope>
    <source>
        <strain evidence="2">BR01</strain>
    </source>
</reference>
<evidence type="ECO:0000256" key="1">
    <source>
        <dbReference type="SAM" id="MobiDB-lite"/>
    </source>
</evidence>
<organism evidence="2 3">
    <name type="scientific">Boletus reticuloceps</name>
    <dbReference type="NCBI Taxonomy" id="495285"/>
    <lineage>
        <taxon>Eukaryota</taxon>
        <taxon>Fungi</taxon>
        <taxon>Dikarya</taxon>
        <taxon>Basidiomycota</taxon>
        <taxon>Agaricomycotina</taxon>
        <taxon>Agaricomycetes</taxon>
        <taxon>Agaricomycetidae</taxon>
        <taxon>Boletales</taxon>
        <taxon>Boletineae</taxon>
        <taxon>Boletaceae</taxon>
        <taxon>Boletoideae</taxon>
        <taxon>Boletus</taxon>
    </lineage>
</organism>
<evidence type="ECO:0000313" key="3">
    <source>
        <dbReference type="Proteomes" id="UP000683000"/>
    </source>
</evidence>
<comment type="caution">
    <text evidence="2">The sequence shown here is derived from an EMBL/GenBank/DDBJ whole genome shotgun (WGS) entry which is preliminary data.</text>
</comment>
<dbReference type="AlphaFoldDB" id="A0A8I3A1W7"/>
<keyword evidence="3" id="KW-1185">Reference proteome</keyword>
<dbReference type="Proteomes" id="UP000683000">
    <property type="component" value="Unassembled WGS sequence"/>
</dbReference>
<evidence type="ECO:0000313" key="2">
    <source>
        <dbReference type="EMBL" id="KAG6369016.1"/>
    </source>
</evidence>
<feature type="compositionally biased region" description="Basic and acidic residues" evidence="1">
    <location>
        <begin position="250"/>
        <end position="259"/>
    </location>
</feature>
<sequence length="777" mass="87390">MISPADLKQLCNQHNLAPVFFKDTSTGDTIVSLDGTSPGEGLNINTPEDLKLWSEAPDYPNPLYPWRPYIPGICRDTPDHHRWINWRLFRYEAYRMVTNSAPFRLTEQAALKIVRSLAQISMVHRELPQLFPWLSTASFTLPPPPSSDLLQNQESRGSVEVAISRAGLEALDIIGLCVYCYHHHTEPLDPSPLDDVLPWSSNALRGVVVDLETTTLQDLNTYVQHRVPVYYLCRRDEPTRFSPQLINARDRDGELERSHQNAMSVRRASKANVRKERRAARPASGTAPIQPGKKRFFLKHNDRFKQISKNAFNQAAGKCSIHKYPTGIVEICDVDEDPTDDEGFSDTSPIPDMFFTRGRPQDGRREFLPRIPLADANLLHHHLDNLLPLFLLPHALFDDDLGLLHIHVERIILTTRLVAHGLLTVDTVTRDPRRSAHVFLDPKIGMTSRLHLVVAPFIAMHGIESPPVDLIPEKSVDEETSEVTGPPISCEHLSRNPPEATRSSLAWLLDQFPKDYITLPAPLIAKKPFVVPTGGILRTPPRSQSCLRLWVLEHPDSPLSDAVPSLLSGGYPFRILSTTSTASAPLPPVPRLQSLNRRGLNVDSVYHTNLTRILSRPNARRFVTYGGLLWRLALYYSDVLTSHDLVVSTLNGPTAAASLVEPDLYDDQISTEETAALLGTATDGSTLWPPEAVFYSSDRWVGHWAPVNELWFQNHLVKISDDFNGCFRTRREWLRNGFQVRRKAAQNAVGSEEYATSVCLQHDAQFSPFPPDRLTNL</sequence>